<protein>
    <submittedName>
        <fullName evidence="1">Uncharacterized protein</fullName>
    </submittedName>
</protein>
<dbReference type="EMBL" id="WHWB01032919">
    <property type="protein sequence ID" value="KAJ7423024.1"/>
    <property type="molecule type" value="Genomic_DNA"/>
</dbReference>
<comment type="caution">
    <text evidence="1">The sequence shown here is derived from an EMBL/GenBank/DDBJ whole genome shotgun (WGS) entry which is preliminary data.</text>
</comment>
<sequence length="101" mass="10628">MGKLTSGAMFLIQAGLNGKGGSLSAGEAQTEALSLRNVLDWSSVQDLLIPLALEEVNCIEMLGKVVQAATFGFSEGALLAEEEYAANKAPCVAQEWPAEEK</sequence>
<accession>A0ABQ9DIP7</accession>
<evidence type="ECO:0000313" key="2">
    <source>
        <dbReference type="Proteomes" id="UP001145742"/>
    </source>
</evidence>
<organism evidence="1 2">
    <name type="scientific">Willisornis vidua</name>
    <name type="common">Xingu scale-backed antbird</name>
    <dbReference type="NCBI Taxonomy" id="1566151"/>
    <lineage>
        <taxon>Eukaryota</taxon>
        <taxon>Metazoa</taxon>
        <taxon>Chordata</taxon>
        <taxon>Craniata</taxon>
        <taxon>Vertebrata</taxon>
        <taxon>Euteleostomi</taxon>
        <taxon>Archelosauria</taxon>
        <taxon>Archosauria</taxon>
        <taxon>Dinosauria</taxon>
        <taxon>Saurischia</taxon>
        <taxon>Theropoda</taxon>
        <taxon>Coelurosauria</taxon>
        <taxon>Aves</taxon>
        <taxon>Neognathae</taxon>
        <taxon>Neoaves</taxon>
        <taxon>Telluraves</taxon>
        <taxon>Australaves</taxon>
        <taxon>Passeriformes</taxon>
        <taxon>Thamnophilidae</taxon>
        <taxon>Willisornis</taxon>
    </lineage>
</organism>
<dbReference type="Proteomes" id="UP001145742">
    <property type="component" value="Unassembled WGS sequence"/>
</dbReference>
<reference evidence="1" key="1">
    <citation type="submission" date="2019-10" db="EMBL/GenBank/DDBJ databases">
        <authorList>
            <person name="Soares A.E.R."/>
            <person name="Aleixo A."/>
            <person name="Schneider P."/>
            <person name="Miyaki C.Y."/>
            <person name="Schneider M.P."/>
            <person name="Mello C."/>
            <person name="Vasconcelos A.T.R."/>
        </authorList>
    </citation>
    <scope>NUCLEOTIDE SEQUENCE</scope>
    <source>
        <tissue evidence="1">Muscle</tissue>
    </source>
</reference>
<name>A0ABQ9DIP7_9PASS</name>
<keyword evidence="2" id="KW-1185">Reference proteome</keyword>
<evidence type="ECO:0000313" key="1">
    <source>
        <dbReference type="EMBL" id="KAJ7423024.1"/>
    </source>
</evidence>
<proteinExistence type="predicted"/>
<gene>
    <name evidence="1" type="ORF">WISP_35607</name>
</gene>